<name>A0A4P5ZDJ8_PLAAG</name>
<dbReference type="RefSeq" id="WP_052338688.1">
    <property type="nucleotide sequence ID" value="NZ_BJCD01000040.1"/>
</dbReference>
<evidence type="ECO:0000313" key="2">
    <source>
        <dbReference type="Proteomes" id="UP000299794"/>
    </source>
</evidence>
<reference evidence="2" key="1">
    <citation type="submission" date="2019-02" db="EMBL/GenBank/DDBJ databases">
        <title>Draft genome sequence of Planktothrix agardhii NIES-905.</title>
        <authorList>
            <person name="Yamaguchi H."/>
            <person name="Suzuki S."/>
            <person name="Kawachi M."/>
        </authorList>
    </citation>
    <scope>NUCLEOTIDE SEQUENCE [LARGE SCALE GENOMIC DNA]</scope>
    <source>
        <strain evidence="2">CCAP 1459/11A</strain>
    </source>
</reference>
<organism evidence="1 2">
    <name type="scientific">Planktothrix agardhii CCAP 1459/11A</name>
    <dbReference type="NCBI Taxonomy" id="282420"/>
    <lineage>
        <taxon>Bacteria</taxon>
        <taxon>Bacillati</taxon>
        <taxon>Cyanobacteriota</taxon>
        <taxon>Cyanophyceae</taxon>
        <taxon>Oscillatoriophycideae</taxon>
        <taxon>Oscillatoriales</taxon>
        <taxon>Microcoleaceae</taxon>
        <taxon>Planktothrix</taxon>
    </lineage>
</organism>
<gene>
    <name evidence="1" type="ORF">PA905_20600</name>
</gene>
<comment type="caution">
    <text evidence="1">The sequence shown here is derived from an EMBL/GenBank/DDBJ whole genome shotgun (WGS) entry which is preliminary data.</text>
</comment>
<protein>
    <submittedName>
        <fullName evidence="1">Uncharacterized protein</fullName>
    </submittedName>
</protein>
<evidence type="ECO:0000313" key="1">
    <source>
        <dbReference type="EMBL" id="GDZ94110.1"/>
    </source>
</evidence>
<accession>A0A4P5ZDJ8</accession>
<dbReference type="AlphaFoldDB" id="A0A4P5ZDJ8"/>
<dbReference type="Proteomes" id="UP000299794">
    <property type="component" value="Unassembled WGS sequence"/>
</dbReference>
<proteinExistence type="predicted"/>
<dbReference type="EMBL" id="BJCD01000040">
    <property type="protein sequence ID" value="GDZ94110.1"/>
    <property type="molecule type" value="Genomic_DNA"/>
</dbReference>
<sequence>MDTPLKFEILAIDTTEKSEIQTVSAFLHGLASISLLSKGKPELDDQNGQINLGNLNVKVNQLKPTTEGDEEISYVELGNAFSITVTGSYDSLEPMRIIIIEFLKKREFDVLYVLVDKVSEEIAYQIYPLIYQVENLLRAYLVKYMTRREGTKWLDKISKNVKHMDQKVEKRKNNEIVFGKHIDNKIYLFDFGDLGEIIYTHSSGFITKEDIISKVSELAETPEAIKKLKEEVQSNYQKFFKASFKDKQFQQKWEDLEKIRHKVAHNNLFTHDDLTKGKSLSEELITIINTAMETVPTERVGLEELEAKEKESNLDLTDITEDEFLKELRDQEEYYSGQGGFVSITRFIQAHLESQNYSVSSAYKLVKELKSQGKIELYKVDNPYNQDKQTTAIRIVREQTD</sequence>